<dbReference type="EMBL" id="CABVLU010000004">
    <property type="protein sequence ID" value="VVT57156.1"/>
    <property type="molecule type" value="Genomic_DNA"/>
</dbReference>
<reference evidence="3 4" key="1">
    <citation type="submission" date="2019-09" db="EMBL/GenBank/DDBJ databases">
        <authorList>
            <person name="Brejova B."/>
        </authorList>
    </citation>
    <scope>NUCLEOTIDE SEQUENCE [LARGE SCALE GENOMIC DNA]</scope>
</reference>
<name>A0A5E8C7H1_9ASCO</name>
<feature type="compositionally biased region" description="Basic and acidic residues" evidence="1">
    <location>
        <begin position="97"/>
        <end position="110"/>
    </location>
</feature>
<keyword evidence="2" id="KW-1133">Transmembrane helix</keyword>
<proteinExistence type="predicted"/>
<accession>A0A5E8C7H1</accession>
<protein>
    <submittedName>
        <fullName evidence="3">Uncharacterized protein</fullName>
    </submittedName>
</protein>
<sequence length="110" mass="12168">MSQTFGQKLNSLLHNKVFMGWFTVTFGGIGIFVASRTYMKGVKQDRFNTLDDTDYVAGAYEGAPSAERKSKYEAGGHSSRATRQHGDILHYGGFFRHTPDKPAASEEASK</sequence>
<organism evidence="3 4">
    <name type="scientific">Magnusiomyces paraingens</name>
    <dbReference type="NCBI Taxonomy" id="2606893"/>
    <lineage>
        <taxon>Eukaryota</taxon>
        <taxon>Fungi</taxon>
        <taxon>Dikarya</taxon>
        <taxon>Ascomycota</taxon>
        <taxon>Saccharomycotina</taxon>
        <taxon>Dipodascomycetes</taxon>
        <taxon>Dipodascales</taxon>
        <taxon>Dipodascaceae</taxon>
        <taxon>Magnusiomyces</taxon>
    </lineage>
</organism>
<keyword evidence="2" id="KW-0812">Transmembrane</keyword>
<keyword evidence="2" id="KW-0472">Membrane</keyword>
<evidence type="ECO:0000313" key="4">
    <source>
        <dbReference type="Proteomes" id="UP000398389"/>
    </source>
</evidence>
<keyword evidence="4" id="KW-1185">Reference proteome</keyword>
<feature type="transmembrane region" description="Helical" evidence="2">
    <location>
        <begin position="18"/>
        <end position="39"/>
    </location>
</feature>
<evidence type="ECO:0000256" key="1">
    <source>
        <dbReference type="SAM" id="MobiDB-lite"/>
    </source>
</evidence>
<evidence type="ECO:0000256" key="2">
    <source>
        <dbReference type="SAM" id="Phobius"/>
    </source>
</evidence>
<dbReference type="GeneID" id="43584376"/>
<dbReference type="RefSeq" id="XP_031856167.1">
    <property type="nucleotide sequence ID" value="XM_032000276.1"/>
</dbReference>
<gene>
    <name evidence="3" type="ORF">SAPINGB_P005562</name>
</gene>
<dbReference type="Proteomes" id="UP000398389">
    <property type="component" value="Unassembled WGS sequence"/>
</dbReference>
<evidence type="ECO:0000313" key="3">
    <source>
        <dbReference type="EMBL" id="VVT57156.1"/>
    </source>
</evidence>
<feature type="region of interest" description="Disordered" evidence="1">
    <location>
        <begin position="91"/>
        <end position="110"/>
    </location>
</feature>
<dbReference type="AlphaFoldDB" id="A0A5E8C7H1"/>